<comment type="caution">
    <text evidence="3">The sequence shown here is derived from an EMBL/GenBank/DDBJ whole genome shotgun (WGS) entry which is preliminary data.</text>
</comment>
<proteinExistence type="predicted"/>
<evidence type="ECO:0000313" key="4">
    <source>
        <dbReference type="Proteomes" id="UP000215335"/>
    </source>
</evidence>
<name>A0A232EXG6_9HYME</name>
<dbReference type="EMBL" id="NNAY01001763">
    <property type="protein sequence ID" value="OXU22988.1"/>
    <property type="molecule type" value="Genomic_DNA"/>
</dbReference>
<reference evidence="3 4" key="1">
    <citation type="journal article" date="2017" name="Curr. Biol.">
        <title>The Evolution of Venom by Co-option of Single-Copy Genes.</title>
        <authorList>
            <person name="Martinson E.O."/>
            <person name="Mrinalini"/>
            <person name="Kelkar Y.D."/>
            <person name="Chang C.H."/>
            <person name="Werren J.H."/>
        </authorList>
    </citation>
    <scope>NUCLEOTIDE SEQUENCE [LARGE SCALE GENOMIC DNA]</scope>
    <source>
        <strain evidence="3 4">Alberta</strain>
        <tissue evidence="3">Whole body</tissue>
    </source>
</reference>
<dbReference type="AlphaFoldDB" id="A0A232EXG6"/>
<keyword evidence="4" id="KW-1185">Reference proteome</keyword>
<evidence type="ECO:0000256" key="2">
    <source>
        <dbReference type="SAM" id="Phobius"/>
    </source>
</evidence>
<evidence type="ECO:0000256" key="1">
    <source>
        <dbReference type="SAM" id="MobiDB-lite"/>
    </source>
</evidence>
<keyword evidence="2" id="KW-0472">Membrane</keyword>
<feature type="compositionally biased region" description="Polar residues" evidence="1">
    <location>
        <begin position="55"/>
        <end position="72"/>
    </location>
</feature>
<sequence>MYEQKTKKSVLLLFNLFPCSRHEARLEPVYFYFFLFFSLQCIFAMPSITARRSQENQQTKASRSNFSSPHGE</sequence>
<feature type="region of interest" description="Disordered" evidence="1">
    <location>
        <begin position="53"/>
        <end position="72"/>
    </location>
</feature>
<organism evidence="3 4">
    <name type="scientific">Trichomalopsis sarcophagae</name>
    <dbReference type="NCBI Taxonomy" id="543379"/>
    <lineage>
        <taxon>Eukaryota</taxon>
        <taxon>Metazoa</taxon>
        <taxon>Ecdysozoa</taxon>
        <taxon>Arthropoda</taxon>
        <taxon>Hexapoda</taxon>
        <taxon>Insecta</taxon>
        <taxon>Pterygota</taxon>
        <taxon>Neoptera</taxon>
        <taxon>Endopterygota</taxon>
        <taxon>Hymenoptera</taxon>
        <taxon>Apocrita</taxon>
        <taxon>Proctotrupomorpha</taxon>
        <taxon>Chalcidoidea</taxon>
        <taxon>Pteromalidae</taxon>
        <taxon>Pteromalinae</taxon>
        <taxon>Trichomalopsis</taxon>
    </lineage>
</organism>
<accession>A0A232EXG6</accession>
<keyword evidence="2" id="KW-1133">Transmembrane helix</keyword>
<keyword evidence="2" id="KW-0812">Transmembrane</keyword>
<feature type="transmembrane region" description="Helical" evidence="2">
    <location>
        <begin position="31"/>
        <end position="50"/>
    </location>
</feature>
<protein>
    <submittedName>
        <fullName evidence="3">Uncharacterized protein</fullName>
    </submittedName>
</protein>
<gene>
    <name evidence="3" type="ORF">TSAR_013433</name>
</gene>
<dbReference type="Proteomes" id="UP000215335">
    <property type="component" value="Unassembled WGS sequence"/>
</dbReference>
<evidence type="ECO:0000313" key="3">
    <source>
        <dbReference type="EMBL" id="OXU22988.1"/>
    </source>
</evidence>